<feature type="domain" description="TAZ-type" evidence="8">
    <location>
        <begin position="215"/>
        <end position="318"/>
    </location>
</feature>
<evidence type="ECO:0000256" key="2">
    <source>
        <dbReference type="ARBA" id="ARBA00022723"/>
    </source>
</evidence>
<sequence>MGVSSNVVVVGFCRWQHEAAADGQAPPPTDIHVATSGGWRIPAHSNVLASASAVLENAVYATRRHWKSERVVQILGVPCGAVVAFLQFLYSSSSRTSLSSKEGKEAIERYGIHLLALSHKYGVEWLKRGCEAGLAERLSAAVEVVDVLRVAKLCNASRLYQRCMRLISEDFAWVQQSEAWRFVQKNDPRLELEILQFLQDTDQRKKRWRRQRADQEMYRQLAEATECLQHVCTAGCTTAVVGHHDKDPHPSENRGHCTTSSTCVVGGLQLLARHFASCSRRLDQEGGGCPHCKRMWQLFRLHSFLCDQSDSCKVPLCRQFKMKRQMEGKGDDATWRLLAKKVATARVMSSLAKRKRPEHVQKPFQRYRGGRW</sequence>
<dbReference type="InterPro" id="IPR035898">
    <property type="entry name" value="TAZ_dom_sf"/>
</dbReference>
<evidence type="ECO:0000259" key="8">
    <source>
        <dbReference type="SMART" id="SM00551"/>
    </source>
</evidence>
<keyword evidence="2" id="KW-0479">Metal-binding</keyword>
<dbReference type="FunFam" id="1.25.40.420:FF:000012">
    <property type="entry name" value="BTB/POZ and TAZ domain-containing protein 2"/>
    <property type="match status" value="1"/>
</dbReference>
<dbReference type="GO" id="GO:0008270">
    <property type="term" value="F:zinc ion binding"/>
    <property type="evidence" value="ECO:0007669"/>
    <property type="project" value="UniProtKB-KW"/>
</dbReference>
<dbReference type="GO" id="GO:0009725">
    <property type="term" value="P:response to hormone"/>
    <property type="evidence" value="ECO:0007669"/>
    <property type="project" value="UniProtKB-ARBA"/>
</dbReference>
<dbReference type="Gene3D" id="3.30.710.10">
    <property type="entry name" value="Potassium Channel Kv1.1, Chain A"/>
    <property type="match status" value="1"/>
</dbReference>
<keyword evidence="4" id="KW-0833">Ubl conjugation pathway</keyword>
<dbReference type="SMART" id="SM00225">
    <property type="entry name" value="BTB"/>
    <property type="match status" value="1"/>
</dbReference>
<dbReference type="EMBL" id="JANAVB010031217">
    <property type="protein sequence ID" value="KAJ6812289.1"/>
    <property type="molecule type" value="Genomic_DNA"/>
</dbReference>
<dbReference type="InterPro" id="IPR000197">
    <property type="entry name" value="Znf_TAZ"/>
</dbReference>
<dbReference type="GO" id="GO:0006355">
    <property type="term" value="P:regulation of DNA-templated transcription"/>
    <property type="evidence" value="ECO:0007669"/>
    <property type="project" value="UniProtKB-ARBA"/>
</dbReference>
<dbReference type="PANTHER" id="PTHR46287:SF5">
    <property type="entry name" value="OS02G0596700 PROTEIN"/>
    <property type="match status" value="1"/>
</dbReference>
<proteinExistence type="predicted"/>
<evidence type="ECO:0000256" key="5">
    <source>
        <dbReference type="ARBA" id="ARBA00022833"/>
    </source>
</evidence>
<dbReference type="SUPFAM" id="SSF57933">
    <property type="entry name" value="TAZ domain"/>
    <property type="match status" value="1"/>
</dbReference>
<organism evidence="9 10">
    <name type="scientific">Iris pallida</name>
    <name type="common">Sweet iris</name>
    <dbReference type="NCBI Taxonomy" id="29817"/>
    <lineage>
        <taxon>Eukaryota</taxon>
        <taxon>Viridiplantae</taxon>
        <taxon>Streptophyta</taxon>
        <taxon>Embryophyta</taxon>
        <taxon>Tracheophyta</taxon>
        <taxon>Spermatophyta</taxon>
        <taxon>Magnoliopsida</taxon>
        <taxon>Liliopsida</taxon>
        <taxon>Asparagales</taxon>
        <taxon>Iridaceae</taxon>
        <taxon>Iridoideae</taxon>
        <taxon>Irideae</taxon>
        <taxon>Iris</taxon>
    </lineage>
</organism>
<reference evidence="9" key="2">
    <citation type="submission" date="2023-04" db="EMBL/GenBank/DDBJ databases">
        <authorList>
            <person name="Bruccoleri R.E."/>
            <person name="Oakeley E.J."/>
            <person name="Faust A.-M."/>
            <person name="Dessus-Babus S."/>
            <person name="Altorfer M."/>
            <person name="Burckhardt D."/>
            <person name="Oertli M."/>
            <person name="Naumann U."/>
            <person name="Petersen F."/>
            <person name="Wong J."/>
        </authorList>
    </citation>
    <scope>NUCLEOTIDE SEQUENCE</scope>
    <source>
        <strain evidence="9">GSM-AAB239-AS_SAM_17_03QT</strain>
        <tissue evidence="9">Leaf</tissue>
    </source>
</reference>
<dbReference type="GO" id="GO:0042542">
    <property type="term" value="P:response to hydrogen peroxide"/>
    <property type="evidence" value="ECO:0007669"/>
    <property type="project" value="UniProtKB-ARBA"/>
</dbReference>
<dbReference type="GO" id="GO:0005516">
    <property type="term" value="F:calmodulin binding"/>
    <property type="evidence" value="ECO:0007669"/>
    <property type="project" value="UniProtKB-ARBA"/>
</dbReference>
<dbReference type="Gene3D" id="1.25.40.420">
    <property type="match status" value="1"/>
</dbReference>
<dbReference type="InterPro" id="IPR000210">
    <property type="entry name" value="BTB/POZ_dom"/>
</dbReference>
<keyword evidence="5" id="KW-0862">Zinc</keyword>
<keyword evidence="10" id="KW-1185">Reference proteome</keyword>
<evidence type="ECO:0000313" key="10">
    <source>
        <dbReference type="Proteomes" id="UP001140949"/>
    </source>
</evidence>
<evidence type="ECO:0000256" key="6">
    <source>
        <dbReference type="SAM" id="MobiDB-lite"/>
    </source>
</evidence>
<dbReference type="Pfam" id="PF02135">
    <property type="entry name" value="zf-TAZ"/>
    <property type="match status" value="1"/>
</dbReference>
<dbReference type="Proteomes" id="UP001140949">
    <property type="component" value="Unassembled WGS sequence"/>
</dbReference>
<evidence type="ECO:0000313" key="9">
    <source>
        <dbReference type="EMBL" id="KAJ6812289.1"/>
    </source>
</evidence>
<dbReference type="PANTHER" id="PTHR46287">
    <property type="entry name" value="BTB/POZ AND TAZ DOMAIN-CONTAINING PROTEIN 3-RELATED"/>
    <property type="match status" value="1"/>
</dbReference>
<dbReference type="SUPFAM" id="SSF54695">
    <property type="entry name" value="POZ domain"/>
    <property type="match status" value="1"/>
</dbReference>
<dbReference type="InterPro" id="IPR011333">
    <property type="entry name" value="SKP1/BTB/POZ_sf"/>
</dbReference>
<comment type="caution">
    <text evidence="9">The sequence shown here is derived from an EMBL/GenBank/DDBJ whole genome shotgun (WGS) entry which is preliminary data.</text>
</comment>
<dbReference type="Gene3D" id="1.20.1020.10">
    <property type="entry name" value="TAZ domain"/>
    <property type="match status" value="1"/>
</dbReference>
<dbReference type="FunFam" id="1.20.1020.10:FF:000004">
    <property type="entry name" value="BTB/POZ and TAZ domain-containing protein 2"/>
    <property type="match status" value="1"/>
</dbReference>
<dbReference type="SMART" id="SM00551">
    <property type="entry name" value="ZnF_TAZ"/>
    <property type="match status" value="1"/>
</dbReference>
<protein>
    <submittedName>
        <fullName evidence="9">BTB/POZ and TAZ domain-containing protein 2-like</fullName>
    </submittedName>
</protein>
<keyword evidence="3" id="KW-0863">Zinc-finger</keyword>
<evidence type="ECO:0000256" key="1">
    <source>
        <dbReference type="ARBA" id="ARBA00004906"/>
    </source>
</evidence>
<dbReference type="GO" id="GO:0005634">
    <property type="term" value="C:nucleus"/>
    <property type="evidence" value="ECO:0007669"/>
    <property type="project" value="TreeGrafter"/>
</dbReference>
<evidence type="ECO:0000256" key="4">
    <source>
        <dbReference type="ARBA" id="ARBA00022786"/>
    </source>
</evidence>
<gene>
    <name evidence="9" type="ORF">M6B38_149345</name>
</gene>
<accession>A0AAX6F7X2</accession>
<evidence type="ECO:0000256" key="3">
    <source>
        <dbReference type="ARBA" id="ARBA00022771"/>
    </source>
</evidence>
<feature type="region of interest" description="Disordered" evidence="6">
    <location>
        <begin position="353"/>
        <end position="372"/>
    </location>
</feature>
<reference evidence="9" key="1">
    <citation type="journal article" date="2023" name="GigaByte">
        <title>Genome assembly of the bearded iris, Iris pallida Lam.</title>
        <authorList>
            <person name="Bruccoleri R.E."/>
            <person name="Oakeley E.J."/>
            <person name="Faust A.M.E."/>
            <person name="Altorfer M."/>
            <person name="Dessus-Babus S."/>
            <person name="Burckhardt D."/>
            <person name="Oertli M."/>
            <person name="Naumann U."/>
            <person name="Petersen F."/>
            <person name="Wong J."/>
        </authorList>
    </citation>
    <scope>NUCLEOTIDE SEQUENCE</scope>
    <source>
        <strain evidence="9">GSM-AAB239-AS_SAM_17_03QT</strain>
    </source>
</reference>
<feature type="domain" description="BTB" evidence="7">
    <location>
        <begin position="29"/>
        <end position="138"/>
    </location>
</feature>
<dbReference type="AlphaFoldDB" id="A0AAX6F7X2"/>
<dbReference type="CDD" id="cd14733">
    <property type="entry name" value="BACK"/>
    <property type="match status" value="1"/>
</dbReference>
<dbReference type="InterPro" id="IPR044513">
    <property type="entry name" value="BT1/2/3/4/5"/>
</dbReference>
<dbReference type="Pfam" id="PF00651">
    <property type="entry name" value="BTB"/>
    <property type="match status" value="1"/>
</dbReference>
<comment type="pathway">
    <text evidence="1">Protein modification; protein ubiquitination.</text>
</comment>
<name>A0AAX6F7X2_IRIPA</name>
<evidence type="ECO:0000259" key="7">
    <source>
        <dbReference type="SMART" id="SM00225"/>
    </source>
</evidence>
<dbReference type="GO" id="GO:0009751">
    <property type="term" value="P:response to salicylic acid"/>
    <property type="evidence" value="ECO:0007669"/>
    <property type="project" value="UniProtKB-ARBA"/>
</dbReference>